<reference evidence="3" key="1">
    <citation type="journal article" date="2011" name="Science">
        <title>The plant cell wall-decomposing machinery underlies the functional diversity of forest fungi.</title>
        <authorList>
            <person name="Eastwood D.C."/>
            <person name="Floudas D."/>
            <person name="Binder M."/>
            <person name="Majcherczyk A."/>
            <person name="Schneider P."/>
            <person name="Aerts A."/>
            <person name="Asiegbu F.O."/>
            <person name="Baker S.E."/>
            <person name="Barry K."/>
            <person name="Bendiksby M."/>
            <person name="Blumentritt M."/>
            <person name="Coutinho P.M."/>
            <person name="Cullen D."/>
            <person name="de Vries R.P."/>
            <person name="Gathman A."/>
            <person name="Goodell B."/>
            <person name="Henrissat B."/>
            <person name="Ihrmark K."/>
            <person name="Kauserud H."/>
            <person name="Kohler A."/>
            <person name="LaButti K."/>
            <person name="Lapidus A."/>
            <person name="Lavin J.L."/>
            <person name="Lee Y.-H."/>
            <person name="Lindquist E."/>
            <person name="Lilly W."/>
            <person name="Lucas S."/>
            <person name="Morin E."/>
            <person name="Murat C."/>
            <person name="Oguiza J.A."/>
            <person name="Park J."/>
            <person name="Pisabarro A.G."/>
            <person name="Riley R."/>
            <person name="Rosling A."/>
            <person name="Salamov A."/>
            <person name="Schmidt O."/>
            <person name="Schmutz J."/>
            <person name="Skrede I."/>
            <person name="Stenlid J."/>
            <person name="Wiebenga A."/>
            <person name="Xie X."/>
            <person name="Kuees U."/>
            <person name="Hibbett D.S."/>
            <person name="Hoffmeister D."/>
            <person name="Hoegberg N."/>
            <person name="Martin F."/>
            <person name="Grigoriev I.V."/>
            <person name="Watkinson S.C."/>
        </authorList>
    </citation>
    <scope>NUCLEOTIDE SEQUENCE [LARGE SCALE GENOMIC DNA]</scope>
    <source>
        <strain evidence="3">S7.9</strain>
    </source>
</reference>
<name>F8P8V4_SERL9</name>
<dbReference type="RefSeq" id="XP_007322826.1">
    <property type="nucleotide sequence ID" value="XM_007322764.1"/>
</dbReference>
<feature type="region of interest" description="Disordered" evidence="1">
    <location>
        <begin position="33"/>
        <end position="53"/>
    </location>
</feature>
<evidence type="ECO:0000313" key="2">
    <source>
        <dbReference type="EMBL" id="EGO20860.1"/>
    </source>
</evidence>
<organism evidence="3">
    <name type="scientific">Serpula lacrymans var. lacrymans (strain S7.9)</name>
    <name type="common">Dry rot fungus</name>
    <dbReference type="NCBI Taxonomy" id="578457"/>
    <lineage>
        <taxon>Eukaryota</taxon>
        <taxon>Fungi</taxon>
        <taxon>Dikarya</taxon>
        <taxon>Basidiomycota</taxon>
        <taxon>Agaricomycotina</taxon>
        <taxon>Agaricomycetes</taxon>
        <taxon>Agaricomycetidae</taxon>
        <taxon>Boletales</taxon>
        <taxon>Coniophorineae</taxon>
        <taxon>Serpulaceae</taxon>
        <taxon>Serpula</taxon>
    </lineage>
</organism>
<evidence type="ECO:0000313" key="3">
    <source>
        <dbReference type="Proteomes" id="UP000008064"/>
    </source>
</evidence>
<gene>
    <name evidence="2" type="ORF">SERLADRAFT_477347</name>
</gene>
<feature type="region of interest" description="Disordered" evidence="1">
    <location>
        <begin position="81"/>
        <end position="116"/>
    </location>
</feature>
<evidence type="ECO:0000256" key="1">
    <source>
        <dbReference type="SAM" id="MobiDB-lite"/>
    </source>
</evidence>
<protein>
    <submittedName>
        <fullName evidence="2">Uncharacterized protein</fullName>
    </submittedName>
</protein>
<dbReference type="EMBL" id="GL945440">
    <property type="protein sequence ID" value="EGO20860.1"/>
    <property type="molecule type" value="Genomic_DNA"/>
</dbReference>
<sequence length="116" mass="12981">MHQGVSLVVTYRKEVDRGVVDVLREVMAAGNNVMKTGPKSDSGRQMCIGLPDDEEARGSFDQAGCVTAWEGPLEKEKGCVSKHDTLEMERTKNMEEDRQRVDANPKEVRRDISKTD</sequence>
<dbReference type="KEGG" id="sla:SERLADRAFT_477347"/>
<dbReference type="Proteomes" id="UP000008064">
    <property type="component" value="Unassembled WGS sequence"/>
</dbReference>
<proteinExistence type="predicted"/>
<dbReference type="HOGENOM" id="CLU_2098316_0_0_1"/>
<dbReference type="GeneID" id="18820975"/>
<accession>F8P8V4</accession>
<dbReference type="AlphaFoldDB" id="F8P8V4"/>